<organism evidence="9 10">
    <name type="scientific">Candidatus Agrococcus pullicola</name>
    <dbReference type="NCBI Taxonomy" id="2838429"/>
    <lineage>
        <taxon>Bacteria</taxon>
        <taxon>Bacillati</taxon>
        <taxon>Actinomycetota</taxon>
        <taxon>Actinomycetes</taxon>
        <taxon>Micrococcales</taxon>
        <taxon>Microbacteriaceae</taxon>
        <taxon>Agrococcus</taxon>
    </lineage>
</organism>
<keyword evidence="3" id="KW-1003">Cell membrane</keyword>
<feature type="transmembrane region" description="Helical" evidence="7">
    <location>
        <begin position="147"/>
        <end position="163"/>
    </location>
</feature>
<name>A0A9D2CA66_9MICO</name>
<feature type="transmembrane region" description="Helical" evidence="7">
    <location>
        <begin position="318"/>
        <end position="340"/>
    </location>
</feature>
<reference evidence="9" key="1">
    <citation type="journal article" date="2021" name="PeerJ">
        <title>Extensive microbial diversity within the chicken gut microbiome revealed by metagenomics and culture.</title>
        <authorList>
            <person name="Gilroy R."/>
            <person name="Ravi A."/>
            <person name="Getino M."/>
            <person name="Pursley I."/>
            <person name="Horton D.L."/>
            <person name="Alikhan N.F."/>
            <person name="Baker D."/>
            <person name="Gharbi K."/>
            <person name="Hall N."/>
            <person name="Watson M."/>
            <person name="Adriaenssens E.M."/>
            <person name="Foster-Nyarko E."/>
            <person name="Jarju S."/>
            <person name="Secka A."/>
            <person name="Antonio M."/>
            <person name="Oren A."/>
            <person name="Chaudhuri R.R."/>
            <person name="La Ragione R."/>
            <person name="Hildebrand F."/>
            <person name="Pallen M.J."/>
        </authorList>
    </citation>
    <scope>NUCLEOTIDE SEQUENCE</scope>
    <source>
        <strain evidence="9">ChiGjej1B1-98</strain>
    </source>
</reference>
<gene>
    <name evidence="9" type="ORF">H9830_09890</name>
</gene>
<dbReference type="AlphaFoldDB" id="A0A9D2CA66"/>
<evidence type="ECO:0000256" key="1">
    <source>
        <dbReference type="ARBA" id="ARBA00004651"/>
    </source>
</evidence>
<evidence type="ECO:0000313" key="10">
    <source>
        <dbReference type="Proteomes" id="UP000824005"/>
    </source>
</evidence>
<dbReference type="Gene3D" id="1.20.1250.20">
    <property type="entry name" value="MFS general substrate transporter like domains"/>
    <property type="match status" value="2"/>
</dbReference>
<feature type="transmembrane region" description="Helical" evidence="7">
    <location>
        <begin position="116"/>
        <end position="141"/>
    </location>
</feature>
<dbReference type="PROSITE" id="PS50850">
    <property type="entry name" value="MFS"/>
    <property type="match status" value="1"/>
</dbReference>
<feature type="transmembrane region" description="Helical" evidence="7">
    <location>
        <begin position="57"/>
        <end position="75"/>
    </location>
</feature>
<comment type="subcellular location">
    <subcellularLocation>
        <location evidence="1">Cell membrane</location>
        <topology evidence="1">Multi-pass membrane protein</topology>
    </subcellularLocation>
</comment>
<dbReference type="SUPFAM" id="SSF103473">
    <property type="entry name" value="MFS general substrate transporter"/>
    <property type="match status" value="1"/>
</dbReference>
<keyword evidence="6 7" id="KW-0472">Membrane</keyword>
<dbReference type="GO" id="GO:0022857">
    <property type="term" value="F:transmembrane transporter activity"/>
    <property type="evidence" value="ECO:0007669"/>
    <property type="project" value="InterPro"/>
</dbReference>
<dbReference type="GO" id="GO:0005886">
    <property type="term" value="C:plasma membrane"/>
    <property type="evidence" value="ECO:0007669"/>
    <property type="project" value="UniProtKB-SubCell"/>
</dbReference>
<dbReference type="PANTHER" id="PTHR23517">
    <property type="entry name" value="RESISTANCE PROTEIN MDTM, PUTATIVE-RELATED-RELATED"/>
    <property type="match status" value="1"/>
</dbReference>
<evidence type="ECO:0000256" key="3">
    <source>
        <dbReference type="ARBA" id="ARBA00022475"/>
    </source>
</evidence>
<dbReference type="InterPro" id="IPR050171">
    <property type="entry name" value="MFS_Transporters"/>
</dbReference>
<keyword evidence="5 7" id="KW-1133">Transmembrane helix</keyword>
<evidence type="ECO:0000256" key="6">
    <source>
        <dbReference type="ARBA" id="ARBA00023136"/>
    </source>
</evidence>
<proteinExistence type="predicted"/>
<protein>
    <submittedName>
        <fullName evidence="9">MFS transporter</fullName>
    </submittedName>
</protein>
<feature type="domain" description="Major facilitator superfamily (MFS) profile" evidence="8">
    <location>
        <begin position="1"/>
        <end position="368"/>
    </location>
</feature>
<evidence type="ECO:0000313" key="9">
    <source>
        <dbReference type="EMBL" id="HIY66574.1"/>
    </source>
</evidence>
<dbReference type="Pfam" id="PF07690">
    <property type="entry name" value="MFS_1"/>
    <property type="match status" value="1"/>
</dbReference>
<reference evidence="9" key="2">
    <citation type="submission" date="2021-04" db="EMBL/GenBank/DDBJ databases">
        <authorList>
            <person name="Gilroy R."/>
        </authorList>
    </citation>
    <scope>NUCLEOTIDE SEQUENCE</scope>
    <source>
        <strain evidence="9">ChiGjej1B1-98</strain>
    </source>
</reference>
<feature type="transmembrane region" description="Helical" evidence="7">
    <location>
        <begin position="192"/>
        <end position="214"/>
    </location>
</feature>
<feature type="transmembrane region" description="Helical" evidence="7">
    <location>
        <begin position="28"/>
        <end position="50"/>
    </location>
</feature>
<dbReference type="PANTHER" id="PTHR23517:SF3">
    <property type="entry name" value="INTEGRAL MEMBRANE TRANSPORT PROTEIN"/>
    <property type="match status" value="1"/>
</dbReference>
<keyword evidence="4 7" id="KW-0812">Transmembrane</keyword>
<keyword evidence="2" id="KW-0813">Transport</keyword>
<dbReference type="Proteomes" id="UP000824005">
    <property type="component" value="Unassembled WGS sequence"/>
</dbReference>
<evidence type="ECO:0000256" key="4">
    <source>
        <dbReference type="ARBA" id="ARBA00022692"/>
    </source>
</evidence>
<sequence>MISLFPFTIYSTFLVAIAETSGQDASLIGVLRGLGGVAALVVGVALAPLIARWSAPYTTAISLFVLSVTSLIATLGTLSALVLFCLGIGVSTAILTPALLRIATTTYPREGDSGRAATIVTATQSLAAVLAGPIIGVIGLWNGWHGTLWITAMAAAAIAVLFLRPHRKPRTQAGTTMPYVQAFVQLRRRSDLLSLIGVAFLRTSSFMGYLAFLALHFNERFGLEPVAFTLVWTLSGAAFFSGNYLAGRWARTTVSNQRRLLNVGLAGATIAVLTVFTTDLLPLALTATALMGFSHAIVAALVTTLIAGRGGAVTTPAFSINAAGMSLGVFVGAFIAGVGFTLAGSLGMAVALAIPTMLAFVLVSVATATGSANRR</sequence>
<feature type="transmembrane region" description="Helical" evidence="7">
    <location>
        <begin position="81"/>
        <end position="104"/>
    </location>
</feature>
<dbReference type="InterPro" id="IPR036259">
    <property type="entry name" value="MFS_trans_sf"/>
</dbReference>
<feature type="transmembrane region" description="Helical" evidence="7">
    <location>
        <begin position="226"/>
        <end position="247"/>
    </location>
</feature>
<evidence type="ECO:0000259" key="8">
    <source>
        <dbReference type="PROSITE" id="PS50850"/>
    </source>
</evidence>
<feature type="transmembrane region" description="Helical" evidence="7">
    <location>
        <begin position="346"/>
        <end position="368"/>
    </location>
</feature>
<accession>A0A9D2CA66</accession>
<dbReference type="EMBL" id="DXDC01000300">
    <property type="protein sequence ID" value="HIY66574.1"/>
    <property type="molecule type" value="Genomic_DNA"/>
</dbReference>
<dbReference type="InterPro" id="IPR020846">
    <property type="entry name" value="MFS_dom"/>
</dbReference>
<evidence type="ECO:0000256" key="2">
    <source>
        <dbReference type="ARBA" id="ARBA00022448"/>
    </source>
</evidence>
<feature type="transmembrane region" description="Helical" evidence="7">
    <location>
        <begin position="283"/>
        <end position="306"/>
    </location>
</feature>
<comment type="caution">
    <text evidence="9">The sequence shown here is derived from an EMBL/GenBank/DDBJ whole genome shotgun (WGS) entry which is preliminary data.</text>
</comment>
<dbReference type="InterPro" id="IPR011701">
    <property type="entry name" value="MFS"/>
</dbReference>
<feature type="transmembrane region" description="Helical" evidence="7">
    <location>
        <begin position="259"/>
        <end position="277"/>
    </location>
</feature>
<evidence type="ECO:0000256" key="7">
    <source>
        <dbReference type="SAM" id="Phobius"/>
    </source>
</evidence>
<evidence type="ECO:0000256" key="5">
    <source>
        <dbReference type="ARBA" id="ARBA00022989"/>
    </source>
</evidence>